<protein>
    <submittedName>
        <fullName evidence="2">DUF4345 domain-containing protein</fullName>
    </submittedName>
</protein>
<keyword evidence="1" id="KW-1133">Transmembrane helix</keyword>
<dbReference type="EMBL" id="JAGRQC010000004">
    <property type="protein sequence ID" value="MBR0553463.1"/>
    <property type="molecule type" value="Genomic_DNA"/>
</dbReference>
<dbReference type="Pfam" id="PF14248">
    <property type="entry name" value="DUF4345"/>
    <property type="match status" value="1"/>
</dbReference>
<reference evidence="2" key="1">
    <citation type="submission" date="2021-04" db="EMBL/GenBank/DDBJ databases">
        <title>Ouciella asimina sp. nov., isolated from the surface seawater in the hydrothermal field of Okinawa Trough.</title>
        <authorList>
            <person name="Shuang W."/>
        </authorList>
    </citation>
    <scope>NUCLEOTIDE SEQUENCE</scope>
    <source>
        <strain evidence="2">LXI357</strain>
    </source>
</reference>
<name>A0A8T4IFU8_9SPHN</name>
<dbReference type="Proteomes" id="UP000676996">
    <property type="component" value="Unassembled WGS sequence"/>
</dbReference>
<sequence>MTIDVERRLLQLIVSVLVLIPLYVGLKSLVGGPEWLGHPAQVPVDLDSHFRYLSGIFLALGIAFATCVPHIEWRTGRFRTLGFIVILGGVGRLISYFAVGAPSQGHLIGLGIELVIVPLLMLWQMSLASRWRGLRMPMI</sequence>
<keyword evidence="1" id="KW-0472">Membrane</keyword>
<dbReference type="AlphaFoldDB" id="A0A8T4IFU8"/>
<organism evidence="2 3">
    <name type="scientific">Stakelama marina</name>
    <dbReference type="NCBI Taxonomy" id="2826939"/>
    <lineage>
        <taxon>Bacteria</taxon>
        <taxon>Pseudomonadati</taxon>
        <taxon>Pseudomonadota</taxon>
        <taxon>Alphaproteobacteria</taxon>
        <taxon>Sphingomonadales</taxon>
        <taxon>Sphingomonadaceae</taxon>
        <taxon>Stakelama</taxon>
    </lineage>
</organism>
<accession>A0A8T4IFU8</accession>
<gene>
    <name evidence="2" type="ORF">J7S20_13215</name>
</gene>
<dbReference type="RefSeq" id="WP_284054726.1">
    <property type="nucleotide sequence ID" value="NZ_JAGRQC010000004.1"/>
</dbReference>
<evidence type="ECO:0000313" key="3">
    <source>
        <dbReference type="Proteomes" id="UP000676996"/>
    </source>
</evidence>
<feature type="transmembrane region" description="Helical" evidence="1">
    <location>
        <begin position="12"/>
        <end position="30"/>
    </location>
</feature>
<dbReference type="InterPro" id="IPR025597">
    <property type="entry name" value="DUF4345"/>
</dbReference>
<keyword evidence="3" id="KW-1185">Reference proteome</keyword>
<comment type="caution">
    <text evidence="2">The sequence shown here is derived from an EMBL/GenBank/DDBJ whole genome shotgun (WGS) entry which is preliminary data.</text>
</comment>
<keyword evidence="1" id="KW-0812">Transmembrane</keyword>
<feature type="transmembrane region" description="Helical" evidence="1">
    <location>
        <begin position="80"/>
        <end position="99"/>
    </location>
</feature>
<proteinExistence type="predicted"/>
<feature type="transmembrane region" description="Helical" evidence="1">
    <location>
        <begin position="105"/>
        <end position="128"/>
    </location>
</feature>
<feature type="transmembrane region" description="Helical" evidence="1">
    <location>
        <begin position="50"/>
        <end position="68"/>
    </location>
</feature>
<evidence type="ECO:0000313" key="2">
    <source>
        <dbReference type="EMBL" id="MBR0553463.1"/>
    </source>
</evidence>
<evidence type="ECO:0000256" key="1">
    <source>
        <dbReference type="SAM" id="Phobius"/>
    </source>
</evidence>